<protein>
    <submittedName>
        <fullName evidence="1 2">Uncharacterized protein</fullName>
    </submittedName>
</protein>
<accession>A0A0C4ESC5</accession>
<evidence type="ECO:0000313" key="2">
    <source>
        <dbReference type="EnsemblFungi" id="PTTG_03699-t43_1-p1"/>
    </source>
</evidence>
<reference evidence="1" key="2">
    <citation type="submission" date="2016-05" db="EMBL/GenBank/DDBJ databases">
        <title>Comparative analysis highlights variable genome content of wheat rusts and divergence of the mating loci.</title>
        <authorList>
            <person name="Cuomo C.A."/>
            <person name="Bakkeren G."/>
            <person name="Szabo L."/>
            <person name="Khalil H."/>
            <person name="Joly D."/>
            <person name="Goldberg J."/>
            <person name="Young S."/>
            <person name="Zeng Q."/>
            <person name="Fellers J."/>
        </authorList>
    </citation>
    <scope>NUCLEOTIDE SEQUENCE [LARGE SCALE GENOMIC DNA]</scope>
    <source>
        <strain evidence="1">1-1 BBBD Race 1</strain>
    </source>
</reference>
<reference evidence="2 3" key="3">
    <citation type="journal article" date="2017" name="G3 (Bethesda)">
        <title>Comparative analysis highlights variable genome content of wheat rusts and divergence of the mating loci.</title>
        <authorList>
            <person name="Cuomo C.A."/>
            <person name="Bakkeren G."/>
            <person name="Khalil H.B."/>
            <person name="Panwar V."/>
            <person name="Joly D."/>
            <person name="Linning R."/>
            <person name="Sakthikumar S."/>
            <person name="Song X."/>
            <person name="Adiconis X."/>
            <person name="Fan L."/>
            <person name="Goldberg J.M."/>
            <person name="Levin J.Z."/>
            <person name="Young S."/>
            <person name="Zeng Q."/>
            <person name="Anikster Y."/>
            <person name="Bruce M."/>
            <person name="Wang M."/>
            <person name="Yin C."/>
            <person name="McCallum B."/>
            <person name="Szabo L.J."/>
            <person name="Hulbert S."/>
            <person name="Chen X."/>
            <person name="Fellers J.P."/>
        </authorList>
    </citation>
    <scope>NUCLEOTIDE SEQUENCE</scope>
    <source>
        <strain evidence="2">isolate 1-1 / race 1 (BBBD)</strain>
        <strain evidence="3">Isolate 1-1 / race 1 (BBBD)</strain>
    </source>
</reference>
<reference evidence="2" key="4">
    <citation type="submission" date="2025-05" db="UniProtKB">
        <authorList>
            <consortium name="EnsemblFungi"/>
        </authorList>
    </citation>
    <scope>IDENTIFICATION</scope>
    <source>
        <strain evidence="2">isolate 1-1 / race 1 (BBBD)</strain>
    </source>
</reference>
<gene>
    <name evidence="1" type="ORF">PTTG_03699</name>
</gene>
<dbReference type="VEuPathDB" id="FungiDB:PTTG_03699"/>
<evidence type="ECO:0000313" key="1">
    <source>
        <dbReference type="EMBL" id="OAV92163.1"/>
    </source>
</evidence>
<evidence type="ECO:0000313" key="3">
    <source>
        <dbReference type="Proteomes" id="UP000005240"/>
    </source>
</evidence>
<sequence>MAVAGESAVVDHEHLTCTSLPKKVHDLKVLGWLVKKGGGAWSWSSSSSKVPVSQLLAAASAASAALSPSSSSNNLGRLWVNGGDDGVDNLVGPSHLFTWSLV</sequence>
<reference evidence="1" key="1">
    <citation type="submission" date="2009-11" db="EMBL/GenBank/DDBJ databases">
        <authorList>
            <consortium name="The Broad Institute Genome Sequencing Platform"/>
            <person name="Ward D."/>
            <person name="Feldgarden M."/>
            <person name="Earl A."/>
            <person name="Young S.K."/>
            <person name="Zeng Q."/>
            <person name="Koehrsen M."/>
            <person name="Alvarado L."/>
            <person name="Berlin A."/>
            <person name="Bochicchio J."/>
            <person name="Borenstein D."/>
            <person name="Chapman S.B."/>
            <person name="Chen Z."/>
            <person name="Engels R."/>
            <person name="Freedman E."/>
            <person name="Gellesch M."/>
            <person name="Goldberg J."/>
            <person name="Griggs A."/>
            <person name="Gujja S."/>
            <person name="Heilman E."/>
            <person name="Heiman D."/>
            <person name="Hepburn T."/>
            <person name="Howarth C."/>
            <person name="Jen D."/>
            <person name="Larson L."/>
            <person name="Lewis B."/>
            <person name="Mehta T."/>
            <person name="Park D."/>
            <person name="Pearson M."/>
            <person name="Roberts A."/>
            <person name="Saif S."/>
            <person name="Shea T."/>
            <person name="Shenoy N."/>
            <person name="Sisk P."/>
            <person name="Stolte C."/>
            <person name="Sykes S."/>
            <person name="Thomson T."/>
            <person name="Walk T."/>
            <person name="White J."/>
            <person name="Yandava C."/>
            <person name="Izard J."/>
            <person name="Baranova O.V."/>
            <person name="Blanton J.M."/>
            <person name="Tanner A.C."/>
            <person name="Dewhirst F.E."/>
            <person name="Haas B."/>
            <person name="Nusbaum C."/>
            <person name="Birren B."/>
        </authorList>
    </citation>
    <scope>NUCLEOTIDE SEQUENCE [LARGE SCALE GENOMIC DNA]</scope>
    <source>
        <strain evidence="1">1-1 BBBD Race 1</strain>
    </source>
</reference>
<dbReference type="EMBL" id="ADAS02000068">
    <property type="protein sequence ID" value="OAV92163.1"/>
    <property type="molecule type" value="Genomic_DNA"/>
</dbReference>
<name>A0A0C4ESC5_PUCT1</name>
<proteinExistence type="predicted"/>
<dbReference type="AlphaFoldDB" id="A0A0C4ESC5"/>
<dbReference type="EnsemblFungi" id="PTTG_03699-t43_1">
    <property type="protein sequence ID" value="PTTG_03699-t43_1-p1"/>
    <property type="gene ID" value="PTTG_03699"/>
</dbReference>
<dbReference type="Proteomes" id="UP000005240">
    <property type="component" value="Unassembled WGS sequence"/>
</dbReference>
<keyword evidence="3" id="KW-1185">Reference proteome</keyword>
<organism evidence="1">
    <name type="scientific">Puccinia triticina (isolate 1-1 / race 1 (BBBD))</name>
    <name type="common">Brown leaf rust fungus</name>
    <dbReference type="NCBI Taxonomy" id="630390"/>
    <lineage>
        <taxon>Eukaryota</taxon>
        <taxon>Fungi</taxon>
        <taxon>Dikarya</taxon>
        <taxon>Basidiomycota</taxon>
        <taxon>Pucciniomycotina</taxon>
        <taxon>Pucciniomycetes</taxon>
        <taxon>Pucciniales</taxon>
        <taxon>Pucciniaceae</taxon>
        <taxon>Puccinia</taxon>
    </lineage>
</organism>